<accession>A0A1M6NB24</accession>
<proteinExistence type="predicted"/>
<evidence type="ECO:0000313" key="2">
    <source>
        <dbReference type="Proteomes" id="UP000184465"/>
    </source>
</evidence>
<organism evidence="1 2">
    <name type="scientific">Paramaledivibacter caminithermalis (strain DSM 15212 / CIP 107654 / DViRD3)</name>
    <name type="common">Clostridium caminithermale</name>
    <dbReference type="NCBI Taxonomy" id="1121301"/>
    <lineage>
        <taxon>Bacteria</taxon>
        <taxon>Bacillati</taxon>
        <taxon>Bacillota</taxon>
        <taxon>Clostridia</taxon>
        <taxon>Peptostreptococcales</taxon>
        <taxon>Caminicellaceae</taxon>
        <taxon>Paramaledivibacter</taxon>
    </lineage>
</organism>
<dbReference type="STRING" id="1121301.SAMN02745912_01646"/>
<gene>
    <name evidence="1" type="ORF">SAMN02745912_01646</name>
</gene>
<protein>
    <submittedName>
        <fullName evidence="1">Uncharacterized protein</fullName>
    </submittedName>
</protein>
<keyword evidence="2" id="KW-1185">Reference proteome</keyword>
<name>A0A1M6NB24_PARC5</name>
<dbReference type="AlphaFoldDB" id="A0A1M6NB24"/>
<dbReference type="EMBL" id="FRAG01000016">
    <property type="protein sequence ID" value="SHJ92919.1"/>
    <property type="molecule type" value="Genomic_DNA"/>
</dbReference>
<dbReference type="RefSeq" id="WP_073148796.1">
    <property type="nucleotide sequence ID" value="NZ_FRAG01000016.1"/>
</dbReference>
<dbReference type="OrthoDB" id="1955203at2"/>
<reference evidence="1 2" key="1">
    <citation type="submission" date="2016-11" db="EMBL/GenBank/DDBJ databases">
        <authorList>
            <person name="Jaros S."/>
            <person name="Januszkiewicz K."/>
            <person name="Wedrychowicz H."/>
        </authorList>
    </citation>
    <scope>NUCLEOTIDE SEQUENCE [LARGE SCALE GENOMIC DNA]</scope>
    <source>
        <strain evidence="1 2">DSM 15212</strain>
    </source>
</reference>
<sequence>MIKVIYGREVENLKDLPLEVIKVIKSITNILDREYGDNRAPNDDGGYVVVIESKEDFKKLKEIYIDIDDLIPEYVDKITCSKGEVWTNTLVLMNNDFGISIFCNVEIAPKVILDEICGEE</sequence>
<evidence type="ECO:0000313" key="1">
    <source>
        <dbReference type="EMBL" id="SHJ92919.1"/>
    </source>
</evidence>
<dbReference type="Proteomes" id="UP000184465">
    <property type="component" value="Unassembled WGS sequence"/>
</dbReference>